<gene>
    <name evidence="2" type="ORF">GSLYS_00010102001</name>
</gene>
<proteinExistence type="predicted"/>
<dbReference type="AlphaFoldDB" id="A0AAV2HR28"/>
<accession>A0AAV2HR28</accession>
<organism evidence="2 3">
    <name type="scientific">Lymnaea stagnalis</name>
    <name type="common">Great pond snail</name>
    <name type="synonym">Helix stagnalis</name>
    <dbReference type="NCBI Taxonomy" id="6523"/>
    <lineage>
        <taxon>Eukaryota</taxon>
        <taxon>Metazoa</taxon>
        <taxon>Spiralia</taxon>
        <taxon>Lophotrochozoa</taxon>
        <taxon>Mollusca</taxon>
        <taxon>Gastropoda</taxon>
        <taxon>Heterobranchia</taxon>
        <taxon>Euthyneura</taxon>
        <taxon>Panpulmonata</taxon>
        <taxon>Hygrophila</taxon>
        <taxon>Lymnaeoidea</taxon>
        <taxon>Lymnaeidae</taxon>
        <taxon>Lymnaea</taxon>
    </lineage>
</organism>
<evidence type="ECO:0008006" key="4">
    <source>
        <dbReference type="Google" id="ProtNLM"/>
    </source>
</evidence>
<dbReference type="EMBL" id="CAXITT010000223">
    <property type="protein sequence ID" value="CAL1536189.1"/>
    <property type="molecule type" value="Genomic_DNA"/>
</dbReference>
<keyword evidence="1" id="KW-0732">Signal</keyword>
<evidence type="ECO:0000256" key="1">
    <source>
        <dbReference type="SAM" id="SignalP"/>
    </source>
</evidence>
<evidence type="ECO:0000313" key="2">
    <source>
        <dbReference type="EMBL" id="CAL1536189.1"/>
    </source>
</evidence>
<name>A0AAV2HR28_LYMST</name>
<feature type="chain" id="PRO_5043965590" description="Cardioactive peptide" evidence="1">
    <location>
        <begin position="24"/>
        <end position="110"/>
    </location>
</feature>
<sequence length="110" mass="12186">MKTSQIMISTCCVLSVIFSLCYATPHWRPQGRFGKRTTEDDNVPDFGISRLQDIPIELMFSKNELSRTNSKPRLCSTSGVAGYPPCDAQVNAMQVATLGEPQDLANLFDL</sequence>
<comment type="caution">
    <text evidence="2">The sequence shown here is derived from an EMBL/GenBank/DDBJ whole genome shotgun (WGS) entry which is preliminary data.</text>
</comment>
<protein>
    <recommendedName>
        <fullName evidence="4">Cardioactive peptide</fullName>
    </recommendedName>
</protein>
<dbReference type="PIRSF" id="PIRSF008109">
    <property type="entry name" value="RFamide_neuropeptide_ACEP-1"/>
    <property type="match status" value="1"/>
</dbReference>
<feature type="signal peptide" evidence="1">
    <location>
        <begin position="1"/>
        <end position="23"/>
    </location>
</feature>
<dbReference type="InterPro" id="IPR016535">
    <property type="entry name" value="RFamide_neuropeptide_ACEP-1"/>
</dbReference>
<evidence type="ECO:0000313" key="3">
    <source>
        <dbReference type="Proteomes" id="UP001497497"/>
    </source>
</evidence>
<dbReference type="Proteomes" id="UP001497497">
    <property type="component" value="Unassembled WGS sequence"/>
</dbReference>
<keyword evidence="3" id="KW-1185">Reference proteome</keyword>
<reference evidence="2 3" key="1">
    <citation type="submission" date="2024-04" db="EMBL/GenBank/DDBJ databases">
        <authorList>
            <consortium name="Genoscope - CEA"/>
            <person name="William W."/>
        </authorList>
    </citation>
    <scope>NUCLEOTIDE SEQUENCE [LARGE SCALE GENOMIC DNA]</scope>
</reference>